<evidence type="ECO:0000256" key="5">
    <source>
        <dbReference type="ARBA" id="ARBA00022833"/>
    </source>
</evidence>
<dbReference type="PANTHER" id="PTHR22726">
    <property type="entry name" value="METALLOENDOPEPTIDASE OMA1"/>
    <property type="match status" value="1"/>
</dbReference>
<dbReference type="OrthoDB" id="9810445at2"/>
<evidence type="ECO:0000313" key="10">
    <source>
        <dbReference type="Proteomes" id="UP000092607"/>
    </source>
</evidence>
<sequence length="521" mass="57445">MITYKKYLPLLIGLSLTPTAFAHDTPPENITRTSLIYDRHAEQLGYHGTSMGQFGTSVHDRPRSQPLAPNIVTGTRFNEQYINRQIALWSLRQINSSMPLIDDAWSNQVINDMTAQMNALVRTQSLIATPIINDSSINAFAVPGGVIGMNTGTILSAGGLDEVASVIAHEIAHLSQRHYEHNQENSKKLIALQIGGLLAALAASSVSGDVAAAAMIGSQTATAETAASHSREHEREADRMGQQILVQAGYDAAAMPRFFERLYKQVSLTTAKNAFVPSFIQSHPFTAERLSESMSRAKGYPVPSMVAREQQARLFDKLTWRLRYLTKQSGLDELTIHAKRSDGARLALVMYLADNARTNEALRLFANASFDPSDPLVCLTHAHVLTKMNNHAQAVTVLSSCQAIYPERRDLRLHLADAYVSTGDTAKALALLTPLTERTPHDRQAWQGIQHAYEKSRMDKNIATIHALHARSQVELWTGKYDGALQSNAQATKVAKAHHSNLLPMLEQSKAMIIQARDYKP</sequence>
<keyword evidence="7" id="KW-0732">Signal</keyword>
<dbReference type="GO" id="GO:0051603">
    <property type="term" value="P:proteolysis involved in protein catabolic process"/>
    <property type="evidence" value="ECO:0007669"/>
    <property type="project" value="TreeGrafter"/>
</dbReference>
<feature type="domain" description="Peptidase M48" evidence="8">
    <location>
        <begin position="108"/>
        <end position="292"/>
    </location>
</feature>
<dbReference type="Pfam" id="PF14559">
    <property type="entry name" value="TPR_19"/>
    <property type="match status" value="1"/>
</dbReference>
<dbReference type="InterPro" id="IPR051156">
    <property type="entry name" value="Mito/Outer_Membr_Metalloprot"/>
</dbReference>
<reference evidence="9 10" key="1">
    <citation type="submission" date="2016-06" db="EMBL/GenBank/DDBJ databases">
        <title>Draft genome of Moraxella lacunata CCUG 57757A.</title>
        <authorList>
            <person name="Salva-Serra F."/>
            <person name="Engstrom-Jakobsson H."/>
            <person name="Thorell K."/>
            <person name="Gonzales-Siles L."/>
            <person name="Karlsson R."/>
            <person name="Boulund F."/>
            <person name="Engstrand L."/>
            <person name="Kristiansson E."/>
            <person name="Moore E."/>
        </authorList>
    </citation>
    <scope>NUCLEOTIDE SEQUENCE [LARGE SCALE GENOMIC DNA]</scope>
    <source>
        <strain evidence="9 10">CCUG 57757A</strain>
    </source>
</reference>
<protein>
    <recommendedName>
        <fullName evidence="8">Peptidase M48 domain-containing protein</fullName>
    </recommendedName>
</protein>
<comment type="caution">
    <text evidence="9">The sequence shown here is derived from an EMBL/GenBank/DDBJ whole genome shotgun (WGS) entry which is preliminary data.</text>
</comment>
<dbReference type="Pfam" id="PF01435">
    <property type="entry name" value="Peptidase_M48"/>
    <property type="match status" value="1"/>
</dbReference>
<keyword evidence="5" id="KW-0862">Zinc</keyword>
<comment type="cofactor">
    <cofactor evidence="1">
        <name>Zn(2+)</name>
        <dbReference type="ChEBI" id="CHEBI:29105"/>
    </cofactor>
</comment>
<evidence type="ECO:0000313" key="9">
    <source>
        <dbReference type="EMBL" id="OBX61598.1"/>
    </source>
</evidence>
<keyword evidence="3" id="KW-0479">Metal-binding</keyword>
<dbReference type="Gene3D" id="3.30.2010.10">
    <property type="entry name" value="Metalloproteases ('zincins'), catalytic domain"/>
    <property type="match status" value="1"/>
</dbReference>
<evidence type="ECO:0000256" key="4">
    <source>
        <dbReference type="ARBA" id="ARBA00022801"/>
    </source>
</evidence>
<gene>
    <name evidence="9" type="ORF">A9309_07965</name>
</gene>
<dbReference type="GO" id="GO:0004222">
    <property type="term" value="F:metalloendopeptidase activity"/>
    <property type="evidence" value="ECO:0007669"/>
    <property type="project" value="InterPro"/>
</dbReference>
<keyword evidence="6" id="KW-0482">Metalloprotease</keyword>
<dbReference type="Gene3D" id="1.25.40.10">
    <property type="entry name" value="Tetratricopeptide repeat domain"/>
    <property type="match status" value="1"/>
</dbReference>
<dbReference type="AlphaFoldDB" id="A0A1B8PYZ5"/>
<keyword evidence="2" id="KW-0645">Protease</keyword>
<dbReference type="GO" id="GO:0016020">
    <property type="term" value="C:membrane"/>
    <property type="evidence" value="ECO:0007669"/>
    <property type="project" value="TreeGrafter"/>
</dbReference>
<dbReference type="EMBL" id="LZMS01000066">
    <property type="protein sequence ID" value="OBX61598.1"/>
    <property type="molecule type" value="Genomic_DNA"/>
</dbReference>
<feature type="chain" id="PRO_5008611976" description="Peptidase M48 domain-containing protein" evidence="7">
    <location>
        <begin position="23"/>
        <end position="521"/>
    </location>
</feature>
<evidence type="ECO:0000256" key="3">
    <source>
        <dbReference type="ARBA" id="ARBA00022723"/>
    </source>
</evidence>
<evidence type="ECO:0000256" key="1">
    <source>
        <dbReference type="ARBA" id="ARBA00001947"/>
    </source>
</evidence>
<evidence type="ECO:0000256" key="2">
    <source>
        <dbReference type="ARBA" id="ARBA00022670"/>
    </source>
</evidence>
<dbReference type="GO" id="GO:0046872">
    <property type="term" value="F:metal ion binding"/>
    <property type="evidence" value="ECO:0007669"/>
    <property type="project" value="UniProtKB-KW"/>
</dbReference>
<accession>A0A1B8PYZ5</accession>
<dbReference type="InterPro" id="IPR001915">
    <property type="entry name" value="Peptidase_M48"/>
</dbReference>
<name>A0A1B8PYZ5_MORLA</name>
<dbReference type="PANTHER" id="PTHR22726:SF1">
    <property type="entry name" value="METALLOENDOPEPTIDASE OMA1, MITOCHONDRIAL"/>
    <property type="match status" value="1"/>
</dbReference>
<evidence type="ECO:0000256" key="7">
    <source>
        <dbReference type="SAM" id="SignalP"/>
    </source>
</evidence>
<proteinExistence type="predicted"/>
<keyword evidence="4" id="KW-0378">Hydrolase</keyword>
<dbReference type="InterPro" id="IPR011990">
    <property type="entry name" value="TPR-like_helical_dom_sf"/>
</dbReference>
<organism evidence="9 10">
    <name type="scientific">Moraxella lacunata</name>
    <dbReference type="NCBI Taxonomy" id="477"/>
    <lineage>
        <taxon>Bacteria</taxon>
        <taxon>Pseudomonadati</taxon>
        <taxon>Pseudomonadota</taxon>
        <taxon>Gammaproteobacteria</taxon>
        <taxon>Moraxellales</taxon>
        <taxon>Moraxellaceae</taxon>
        <taxon>Moraxella</taxon>
    </lineage>
</organism>
<dbReference type="Proteomes" id="UP000092607">
    <property type="component" value="Unassembled WGS sequence"/>
</dbReference>
<evidence type="ECO:0000256" key="6">
    <source>
        <dbReference type="ARBA" id="ARBA00023049"/>
    </source>
</evidence>
<evidence type="ECO:0000259" key="8">
    <source>
        <dbReference type="Pfam" id="PF01435"/>
    </source>
</evidence>
<dbReference type="SUPFAM" id="SSF48452">
    <property type="entry name" value="TPR-like"/>
    <property type="match status" value="1"/>
</dbReference>
<feature type="signal peptide" evidence="7">
    <location>
        <begin position="1"/>
        <end position="22"/>
    </location>
</feature>
<dbReference type="RefSeq" id="WP_065256249.1">
    <property type="nucleotide sequence ID" value="NZ_JARDJM010000026.1"/>
</dbReference>